<dbReference type="Proteomes" id="UP000790347">
    <property type="component" value="Unassembled WGS sequence"/>
</dbReference>
<protein>
    <submittedName>
        <fullName evidence="1">Uncharacterized protein</fullName>
    </submittedName>
</protein>
<sequence>MDKCTNHKFFVFGTFKLENYNMETNKNLDQSVNKNYAIIQRELLRKNDALRFHFWAMTIYQTYYTCYMQHHPNAYDERIRIFEKMFTNSSSENRYNNNITFDQLRSYSTKMARTYFPRTLLIHLINSKIEYCNSESEQHQLNLSLKIQEATKNIIFELECRLKSNDEPIKIDLPIKCNFMRNSMINIKITDHCNQLIIDRSMKEGDISGYTGYMINLGNRFGMVRLEWTIHKDLLIRWPCNPSRFIPQLLTILLKYDSVYFHFFEPLFNALSLNDKRIVLASLPWLRLITGNRCHIKKLTKMFLDCYHKQSPSESELESLQLDSMIENGKIFYPSLSKEQQMYLFRYFCEQFENYLMVDESKLVQIKDHQQLIDLIILFHDHLFVAKKKYKEHQNSEFKDVYKLIELMRQFVTNKRIEKNVRNCISYLITIFDE</sequence>
<comment type="caution">
    <text evidence="1">The sequence shown here is derived from an EMBL/GenBank/DDBJ whole genome shotgun (WGS) entry which is preliminary data.</text>
</comment>
<reference evidence="1" key="2">
    <citation type="journal article" date="2022" name="Res Sq">
        <title>Comparative Genomics Reveals Insights into the Divergent Evolution of Astigmatic Mites and Household Pest Adaptations.</title>
        <authorList>
            <person name="Xiong Q."/>
            <person name="Wan A.T.-Y."/>
            <person name="Liu X.-Y."/>
            <person name="Fung C.S.-H."/>
            <person name="Xiao X."/>
            <person name="Malainual N."/>
            <person name="Hou J."/>
            <person name="Wang L."/>
            <person name="Wang M."/>
            <person name="Yang K."/>
            <person name="Cui Y."/>
            <person name="Leung E."/>
            <person name="Nong W."/>
            <person name="Shin S.-K."/>
            <person name="Au S."/>
            <person name="Jeong K.Y."/>
            <person name="Chew F.T."/>
            <person name="Hui J."/>
            <person name="Leung T.F."/>
            <person name="Tungtrongchitr A."/>
            <person name="Zhong N."/>
            <person name="Liu Z."/>
            <person name="Tsui S."/>
        </authorList>
    </citation>
    <scope>NUCLEOTIDE SEQUENCE</scope>
    <source>
        <strain evidence="1">Derf</strain>
        <tissue evidence="1">Whole organism</tissue>
    </source>
</reference>
<gene>
    <name evidence="1" type="ORF">DERF_003057</name>
</gene>
<evidence type="ECO:0000313" key="2">
    <source>
        <dbReference type="Proteomes" id="UP000790347"/>
    </source>
</evidence>
<keyword evidence="2" id="KW-1185">Reference proteome</keyword>
<dbReference type="AlphaFoldDB" id="A0A922LB72"/>
<dbReference type="EMBL" id="ASGP02000001">
    <property type="protein sequence ID" value="KAH9529163.1"/>
    <property type="molecule type" value="Genomic_DNA"/>
</dbReference>
<accession>A0A922LB72</accession>
<name>A0A922LB72_DERFA</name>
<reference evidence="1" key="1">
    <citation type="submission" date="2013-05" db="EMBL/GenBank/DDBJ databases">
        <authorList>
            <person name="Yim A.K.Y."/>
            <person name="Chan T.F."/>
            <person name="Ji K.M."/>
            <person name="Liu X.Y."/>
            <person name="Zhou J.W."/>
            <person name="Li R.Q."/>
            <person name="Yang K.Y."/>
            <person name="Li J."/>
            <person name="Li M."/>
            <person name="Law P.T.W."/>
            <person name="Wu Y.L."/>
            <person name="Cai Z.L."/>
            <person name="Qin H."/>
            <person name="Bao Y."/>
            <person name="Leung R.K.K."/>
            <person name="Ng P.K.S."/>
            <person name="Zou J."/>
            <person name="Zhong X.J."/>
            <person name="Ran P.X."/>
            <person name="Zhong N.S."/>
            <person name="Liu Z.G."/>
            <person name="Tsui S.K.W."/>
        </authorList>
    </citation>
    <scope>NUCLEOTIDE SEQUENCE</scope>
    <source>
        <strain evidence="1">Derf</strain>
        <tissue evidence="1">Whole organism</tissue>
    </source>
</reference>
<proteinExistence type="predicted"/>
<organism evidence="1 2">
    <name type="scientific">Dermatophagoides farinae</name>
    <name type="common">American house dust mite</name>
    <dbReference type="NCBI Taxonomy" id="6954"/>
    <lineage>
        <taxon>Eukaryota</taxon>
        <taxon>Metazoa</taxon>
        <taxon>Ecdysozoa</taxon>
        <taxon>Arthropoda</taxon>
        <taxon>Chelicerata</taxon>
        <taxon>Arachnida</taxon>
        <taxon>Acari</taxon>
        <taxon>Acariformes</taxon>
        <taxon>Sarcoptiformes</taxon>
        <taxon>Astigmata</taxon>
        <taxon>Psoroptidia</taxon>
        <taxon>Analgoidea</taxon>
        <taxon>Pyroglyphidae</taxon>
        <taxon>Dermatophagoidinae</taxon>
        <taxon>Dermatophagoides</taxon>
    </lineage>
</organism>
<evidence type="ECO:0000313" key="1">
    <source>
        <dbReference type="EMBL" id="KAH9529163.1"/>
    </source>
</evidence>